<gene>
    <name evidence="2" type="ORF">A2936_02215</name>
</gene>
<dbReference type="Proteomes" id="UP000176846">
    <property type="component" value="Unassembled WGS sequence"/>
</dbReference>
<accession>A0A1F7UY19</accession>
<protein>
    <submittedName>
        <fullName evidence="2">Uncharacterized protein</fullName>
    </submittedName>
</protein>
<evidence type="ECO:0000313" key="2">
    <source>
        <dbReference type="EMBL" id="OGL82648.1"/>
    </source>
</evidence>
<reference evidence="2 3" key="1">
    <citation type="journal article" date="2016" name="Nat. Commun.">
        <title>Thousands of microbial genomes shed light on interconnected biogeochemical processes in an aquifer system.</title>
        <authorList>
            <person name="Anantharaman K."/>
            <person name="Brown C.T."/>
            <person name="Hug L.A."/>
            <person name="Sharon I."/>
            <person name="Castelle C.J."/>
            <person name="Probst A.J."/>
            <person name="Thomas B.C."/>
            <person name="Singh A."/>
            <person name="Wilkins M.J."/>
            <person name="Karaoz U."/>
            <person name="Brodie E.L."/>
            <person name="Williams K.H."/>
            <person name="Hubbard S.S."/>
            <person name="Banfield J.F."/>
        </authorList>
    </citation>
    <scope>NUCLEOTIDE SEQUENCE [LARGE SCALE GENOMIC DNA]</scope>
</reference>
<organism evidence="2 3">
    <name type="scientific">Candidatus Uhrbacteria bacterium RIFCSPLOWO2_01_FULL_47_25</name>
    <dbReference type="NCBI Taxonomy" id="1802402"/>
    <lineage>
        <taxon>Bacteria</taxon>
        <taxon>Candidatus Uhriibacteriota</taxon>
    </lineage>
</organism>
<sequence length="128" mass="13971">MDEHTPTNSLFTLRVLWGAYVAAVFIFNIIARSIVQESSEAAYPLLVQIFIGLSVVELGAVIVMQAKIGNSLPVDTSSIFVTKLLQFALAESVAIYGLVLTFMDGNTQRLIYFSVASIAGLLIAYPRR</sequence>
<comment type="caution">
    <text evidence="2">The sequence shown here is derived from an EMBL/GenBank/DDBJ whole genome shotgun (WGS) entry which is preliminary data.</text>
</comment>
<dbReference type="AlphaFoldDB" id="A0A1F7UY19"/>
<feature type="transmembrane region" description="Helical" evidence="1">
    <location>
        <begin position="43"/>
        <end position="64"/>
    </location>
</feature>
<feature type="transmembrane region" description="Helical" evidence="1">
    <location>
        <begin position="84"/>
        <end position="103"/>
    </location>
</feature>
<evidence type="ECO:0000313" key="3">
    <source>
        <dbReference type="Proteomes" id="UP000176846"/>
    </source>
</evidence>
<keyword evidence="1" id="KW-0472">Membrane</keyword>
<keyword evidence="1" id="KW-1133">Transmembrane helix</keyword>
<feature type="transmembrane region" description="Helical" evidence="1">
    <location>
        <begin position="110"/>
        <end position="126"/>
    </location>
</feature>
<feature type="transmembrane region" description="Helical" evidence="1">
    <location>
        <begin position="12"/>
        <end position="31"/>
    </location>
</feature>
<proteinExistence type="predicted"/>
<keyword evidence="1" id="KW-0812">Transmembrane</keyword>
<name>A0A1F7UY19_9BACT</name>
<evidence type="ECO:0000256" key="1">
    <source>
        <dbReference type="SAM" id="Phobius"/>
    </source>
</evidence>
<dbReference type="EMBL" id="MGEK01000014">
    <property type="protein sequence ID" value="OGL82648.1"/>
    <property type="molecule type" value="Genomic_DNA"/>
</dbReference>